<keyword evidence="3" id="KW-0812">Transmembrane</keyword>
<gene>
    <name evidence="4" type="ORF">CUJ83_11020</name>
</gene>
<keyword evidence="3" id="KW-0472">Membrane</keyword>
<evidence type="ECO:0000313" key="5">
    <source>
        <dbReference type="Proteomes" id="UP001320159"/>
    </source>
</evidence>
<evidence type="ECO:0000256" key="3">
    <source>
        <dbReference type="SAM" id="Phobius"/>
    </source>
</evidence>
<dbReference type="GO" id="GO:0016020">
    <property type="term" value="C:membrane"/>
    <property type="evidence" value="ECO:0007669"/>
    <property type="project" value="InterPro"/>
</dbReference>
<dbReference type="PROSITE" id="PS00379">
    <property type="entry name" value="CDP_ALCOHOL_P_TRANSF"/>
    <property type="match status" value="1"/>
</dbReference>
<dbReference type="GO" id="GO:0008654">
    <property type="term" value="P:phospholipid biosynthetic process"/>
    <property type="evidence" value="ECO:0007669"/>
    <property type="project" value="InterPro"/>
</dbReference>
<accession>A0AAP2W5I1</accession>
<feature type="transmembrane region" description="Helical" evidence="3">
    <location>
        <begin position="52"/>
        <end position="75"/>
    </location>
</feature>
<dbReference type="Pfam" id="PF01066">
    <property type="entry name" value="CDP-OH_P_transf"/>
    <property type="match status" value="1"/>
</dbReference>
<feature type="transmembrane region" description="Helical" evidence="3">
    <location>
        <begin position="162"/>
        <end position="183"/>
    </location>
</feature>
<comment type="similarity">
    <text evidence="2">Belongs to the CDP-alcohol phosphatidyltransferase class-I family.</text>
</comment>
<keyword evidence="3" id="KW-1133">Transmembrane helix</keyword>
<dbReference type="InterPro" id="IPR048254">
    <property type="entry name" value="CDP_ALCOHOL_P_TRANSF_CS"/>
</dbReference>
<proteinExistence type="inferred from homology"/>
<evidence type="ECO:0000256" key="1">
    <source>
        <dbReference type="ARBA" id="ARBA00022679"/>
    </source>
</evidence>
<dbReference type="Gene3D" id="1.20.120.1760">
    <property type="match status" value="1"/>
</dbReference>
<protein>
    <submittedName>
        <fullName evidence="4">CDP-alcohol phosphatidyltransferase</fullName>
    </submittedName>
</protein>
<comment type="caution">
    <text evidence="4">The sequence shown here is derived from an EMBL/GenBank/DDBJ whole genome shotgun (WGS) entry which is preliminary data.</text>
</comment>
<evidence type="ECO:0000313" key="4">
    <source>
        <dbReference type="EMBL" id="MCD1295530.1"/>
    </source>
</evidence>
<dbReference type="EMBL" id="PGCK01000009">
    <property type="protein sequence ID" value="MCD1295530.1"/>
    <property type="molecule type" value="Genomic_DNA"/>
</dbReference>
<evidence type="ECO:0000256" key="2">
    <source>
        <dbReference type="RuleBase" id="RU003750"/>
    </source>
</evidence>
<dbReference type="AlphaFoldDB" id="A0AAP2W5I1"/>
<dbReference type="InterPro" id="IPR000462">
    <property type="entry name" value="CDP-OH_P_trans"/>
</dbReference>
<keyword evidence="1 2" id="KW-0808">Transferase</keyword>
<sequence length="198" mass="20962">MSMLYAYKPQKDRFLLSISRALFAAGVTPNMITASGLLISGIAGALAMSGHLYAAIILFFAGACLDALDGSFARACGLCTEFGKYFDSCSDRCSELLLVTGAVLGGAPVSAFLVVAGSVLLMASRVYNHRKGLDSNAAMFGRPERIMLLMAGLVSPEPYNTVLFMAAFMMCIISSLQALASGIDWKASKLTLMADTKK</sequence>
<keyword evidence="5" id="KW-1185">Reference proteome</keyword>
<feature type="transmembrane region" description="Helical" evidence="3">
    <location>
        <begin position="96"/>
        <end position="123"/>
    </location>
</feature>
<dbReference type="GO" id="GO:0016780">
    <property type="term" value="F:phosphotransferase activity, for other substituted phosphate groups"/>
    <property type="evidence" value="ECO:0007669"/>
    <property type="project" value="InterPro"/>
</dbReference>
<dbReference type="InterPro" id="IPR043130">
    <property type="entry name" value="CDP-OH_PTrfase_TM_dom"/>
</dbReference>
<dbReference type="RefSeq" id="WP_230742386.1">
    <property type="nucleotide sequence ID" value="NZ_PGCK01000009.1"/>
</dbReference>
<feature type="transmembrane region" description="Helical" evidence="3">
    <location>
        <begin position="21"/>
        <end position="46"/>
    </location>
</feature>
<organism evidence="4 5">
    <name type="scientific">Methanooceanicella nereidis</name>
    <dbReference type="NCBI Taxonomy" id="2052831"/>
    <lineage>
        <taxon>Archaea</taxon>
        <taxon>Methanobacteriati</taxon>
        <taxon>Methanobacteriota</taxon>
        <taxon>Stenosarchaea group</taxon>
        <taxon>Methanomicrobia</taxon>
        <taxon>Methanocellales</taxon>
        <taxon>Methanocellaceae</taxon>
        <taxon>Methanooceanicella</taxon>
    </lineage>
</organism>
<reference evidence="4 5" key="1">
    <citation type="submission" date="2017-11" db="EMBL/GenBank/DDBJ databases">
        <title>Isolation and Characterization of Family Methanocellaceae Species from Potential Methane Hydrate Area Offshore Southwestern Taiwan.</title>
        <authorList>
            <person name="Zhang W.-L."/>
            <person name="Chen W.-C."/>
            <person name="Lai M.-C."/>
            <person name="Chen S.-C."/>
        </authorList>
    </citation>
    <scope>NUCLEOTIDE SEQUENCE [LARGE SCALE GENOMIC DNA]</scope>
    <source>
        <strain evidence="4 5">CWC-04</strain>
    </source>
</reference>
<name>A0AAP2W5I1_9EURY</name>
<dbReference type="Proteomes" id="UP001320159">
    <property type="component" value="Unassembled WGS sequence"/>
</dbReference>